<dbReference type="AlphaFoldDB" id="F2FAH3"/>
<keyword evidence="2" id="KW-1185">Reference proteome</keyword>
<dbReference type="Proteomes" id="UP000006691">
    <property type="component" value="Chromosome"/>
</dbReference>
<name>F2FAH3_SOLSS</name>
<evidence type="ECO:0000313" key="1">
    <source>
        <dbReference type="EMBL" id="BAK16740.1"/>
    </source>
</evidence>
<dbReference type="KEGG" id="siv:SSIL_2317"/>
<reference evidence="1 2" key="2">
    <citation type="journal article" date="2012" name="J. Biosci. Bioeng.">
        <title>Complete genome sequence and characterization of the N-acylhomoserine lactone-degrading gene of the potato leaf-associated Solibacillus silvestris.</title>
        <authorList>
            <person name="Morohoshi T."/>
            <person name="Tominaga Y."/>
            <person name="Someya N."/>
            <person name="Ikeda T."/>
        </authorList>
    </citation>
    <scope>NUCLEOTIDE SEQUENCE [LARGE SCALE GENOMIC DNA]</scope>
    <source>
        <strain evidence="1 2">StLB046</strain>
    </source>
</reference>
<proteinExistence type="predicted"/>
<dbReference type="HOGENOM" id="CLU_2702861_0_0_9"/>
<dbReference type="STRING" id="1002809.SSIL_2317"/>
<evidence type="ECO:0000313" key="2">
    <source>
        <dbReference type="Proteomes" id="UP000006691"/>
    </source>
</evidence>
<organism evidence="1 2">
    <name type="scientific">Solibacillus silvestris (strain StLB046)</name>
    <name type="common">Bacillus silvestris</name>
    <dbReference type="NCBI Taxonomy" id="1002809"/>
    <lineage>
        <taxon>Bacteria</taxon>
        <taxon>Bacillati</taxon>
        <taxon>Bacillota</taxon>
        <taxon>Bacilli</taxon>
        <taxon>Bacillales</taxon>
        <taxon>Caryophanaceae</taxon>
        <taxon>Solibacillus</taxon>
    </lineage>
</organism>
<reference evidence="2" key="1">
    <citation type="submission" date="2011-04" db="EMBL/GenBank/DDBJ databases">
        <title>Genome sequence of Solibacillus silvestris StLB046.</title>
        <authorList>
            <person name="Morohoshi T."/>
            <person name="Someya N."/>
            <person name="Ikeda T."/>
        </authorList>
    </citation>
    <scope>NUCLEOTIDE SEQUENCE [LARGE SCALE GENOMIC DNA]</scope>
    <source>
        <strain evidence="2">StLB046</strain>
    </source>
</reference>
<protein>
    <submittedName>
        <fullName evidence="1">Uncharacterized protein</fullName>
    </submittedName>
</protein>
<accession>F2FAH3</accession>
<sequence length="73" mass="8489">MGIIPPFILNWIFTLDVYLTESALLNYPNFKTNRGGNNKIPQNLSNTFLQINITRVAINDPYNINIYNYKKHS</sequence>
<gene>
    <name evidence="1" type="ordered locus">SSIL_2317</name>
</gene>
<dbReference type="EMBL" id="AP012157">
    <property type="protein sequence ID" value="BAK16740.1"/>
    <property type="molecule type" value="Genomic_DNA"/>
</dbReference>